<keyword evidence="7" id="KW-1185">Reference proteome</keyword>
<dbReference type="InterPro" id="IPR050309">
    <property type="entry name" value="Type-B_Carboxylest/Lipase"/>
</dbReference>
<evidence type="ECO:0000256" key="4">
    <source>
        <dbReference type="SAM" id="MobiDB-lite"/>
    </source>
</evidence>
<protein>
    <recommendedName>
        <fullName evidence="3">Carboxylic ester hydrolase</fullName>
        <ecNumber evidence="3">3.1.1.-</ecNumber>
    </recommendedName>
</protein>
<comment type="similarity">
    <text evidence="1 3">Belongs to the type-B carboxylesterase/lipase family.</text>
</comment>
<sequence>MSAEGAPDPAGEGVPSGSGPVLLQLPGGAVRGVALGGNLRCWKGIPFARAARFRAPEPPLPWPGVLAADRFGPACPQAVPRLPLAAGPPARFDEDCLRISVWSAVPPGARRPVMLWVHGGAFMIGSGDMYDGAAFAASGEIVFATINYRLGVLGFCDLGDALGDGRIDSNLGLRDQIAALHWLRRNVAAFGGDPDRITLAGESAGAISVALLLHAPSARGLFHQAILQSGGINLIHGRPRAALLAERFLSLLGPDGSSLERLQALPLQRLLRAQNELQRGDAGGIATTPWFDGDLLPASMDEATDPAPVRLLAGFNRHEIRSFALFPNRVVPRRRADLAAMLREGLGRPAAEAVLRQYPDRRAATGALATDLYFAMPTRHVAERQAAMAATWFYRFDRRHPLFGAIHGLDLLFLFELRGWLWDLLRGGRLKGGRRRLATRMRGYWVRFVASGSPGDDWPPYRLPERAVRLFGRRDQMVCDPDRARREAWGGRDVPTGSIDAGALGHN</sequence>
<dbReference type="InterPro" id="IPR019826">
    <property type="entry name" value="Carboxylesterase_B_AS"/>
</dbReference>
<keyword evidence="2 3" id="KW-0378">Hydrolase</keyword>
<dbReference type="InterPro" id="IPR002018">
    <property type="entry name" value="CarbesteraseB"/>
</dbReference>
<dbReference type="SUPFAM" id="SSF53474">
    <property type="entry name" value="alpha/beta-Hydrolases"/>
    <property type="match status" value="1"/>
</dbReference>
<evidence type="ECO:0000256" key="1">
    <source>
        <dbReference type="ARBA" id="ARBA00005964"/>
    </source>
</evidence>
<comment type="caution">
    <text evidence="6">The sequence shown here is derived from an EMBL/GenBank/DDBJ whole genome shotgun (WGS) entry which is preliminary data.</text>
</comment>
<dbReference type="RefSeq" id="WP_422918971.1">
    <property type="nucleotide sequence ID" value="NZ_JAMZEJ010000003.1"/>
</dbReference>
<evidence type="ECO:0000313" key="7">
    <source>
        <dbReference type="Proteomes" id="UP001524547"/>
    </source>
</evidence>
<dbReference type="EC" id="3.1.1.-" evidence="3"/>
<evidence type="ECO:0000313" key="6">
    <source>
        <dbReference type="EMBL" id="MCQ8240224.1"/>
    </source>
</evidence>
<evidence type="ECO:0000259" key="5">
    <source>
        <dbReference type="Pfam" id="PF00135"/>
    </source>
</evidence>
<dbReference type="PANTHER" id="PTHR11559">
    <property type="entry name" value="CARBOXYLESTERASE"/>
    <property type="match status" value="1"/>
</dbReference>
<feature type="domain" description="Carboxylesterase type B" evidence="5">
    <location>
        <begin position="23"/>
        <end position="462"/>
    </location>
</feature>
<proteinExistence type="inferred from homology"/>
<reference evidence="6 7" key="1">
    <citation type="submission" date="2022-06" db="EMBL/GenBank/DDBJ databases">
        <title>Rhizosaccharibacter gen. nov. sp. nov. KSS12, endophytic bacteria isolated from sugarcane.</title>
        <authorList>
            <person name="Pitiwittayakul N."/>
        </authorList>
    </citation>
    <scope>NUCLEOTIDE SEQUENCE [LARGE SCALE GENOMIC DNA]</scope>
    <source>
        <strain evidence="6 7">KSS12</strain>
    </source>
</reference>
<organism evidence="6 7">
    <name type="scientific">Rhizosaccharibacter radicis</name>
    <dbReference type="NCBI Taxonomy" id="2782605"/>
    <lineage>
        <taxon>Bacteria</taxon>
        <taxon>Pseudomonadati</taxon>
        <taxon>Pseudomonadota</taxon>
        <taxon>Alphaproteobacteria</taxon>
        <taxon>Acetobacterales</taxon>
        <taxon>Acetobacteraceae</taxon>
        <taxon>Rhizosaccharibacter</taxon>
    </lineage>
</organism>
<dbReference type="InterPro" id="IPR029058">
    <property type="entry name" value="AB_hydrolase_fold"/>
</dbReference>
<feature type="region of interest" description="Disordered" evidence="4">
    <location>
        <begin position="487"/>
        <end position="507"/>
    </location>
</feature>
<dbReference type="Pfam" id="PF00135">
    <property type="entry name" value="COesterase"/>
    <property type="match status" value="1"/>
</dbReference>
<dbReference type="Gene3D" id="3.40.50.1820">
    <property type="entry name" value="alpha/beta hydrolase"/>
    <property type="match status" value="1"/>
</dbReference>
<evidence type="ECO:0000256" key="2">
    <source>
        <dbReference type="ARBA" id="ARBA00022801"/>
    </source>
</evidence>
<accession>A0ABT1VX02</accession>
<name>A0ABT1VX02_9PROT</name>
<dbReference type="Proteomes" id="UP001524547">
    <property type="component" value="Unassembled WGS sequence"/>
</dbReference>
<dbReference type="PROSITE" id="PS00122">
    <property type="entry name" value="CARBOXYLESTERASE_B_1"/>
    <property type="match status" value="1"/>
</dbReference>
<dbReference type="EMBL" id="JAMZEJ010000003">
    <property type="protein sequence ID" value="MCQ8240224.1"/>
    <property type="molecule type" value="Genomic_DNA"/>
</dbReference>
<evidence type="ECO:0000256" key="3">
    <source>
        <dbReference type="RuleBase" id="RU361235"/>
    </source>
</evidence>
<gene>
    <name evidence="6" type="ORF">NFI88_05130</name>
</gene>